<dbReference type="AlphaFoldDB" id="I0H2R7"/>
<evidence type="ECO:0000313" key="1">
    <source>
        <dbReference type="EMBL" id="BAL87304.1"/>
    </source>
</evidence>
<proteinExistence type="predicted"/>
<dbReference type="PATRIC" id="fig|512565.3.peg.2087"/>
<name>I0H2R7_ACTM4</name>
<protein>
    <submittedName>
        <fullName evidence="1">Uncharacterized protein</fullName>
    </submittedName>
</protein>
<reference evidence="1 2" key="1">
    <citation type="submission" date="2012-02" db="EMBL/GenBank/DDBJ databases">
        <title>Complete genome sequence of Actinoplanes missouriensis 431 (= NBRC 102363).</title>
        <authorList>
            <person name="Ohnishi Y."/>
            <person name="Ishikawa J."/>
            <person name="Sekine M."/>
            <person name="Hosoyama A."/>
            <person name="Harada T."/>
            <person name="Narita H."/>
            <person name="Hata T."/>
            <person name="Konno Y."/>
            <person name="Tutikane K."/>
            <person name="Fujita N."/>
            <person name="Horinouchi S."/>
            <person name="Hayakawa M."/>
        </authorList>
    </citation>
    <scope>NUCLEOTIDE SEQUENCE [LARGE SCALE GENOMIC DNA]</scope>
    <source>
        <strain evidence="2">ATCC 14538 / DSM 43046 / CBS 188.64 / JCM 3121 / NBRC 102363 / NCIMB 12654 / NRRL B-3342 / UNCC 431</strain>
    </source>
</reference>
<organism evidence="1 2">
    <name type="scientific">Actinoplanes missouriensis (strain ATCC 14538 / DSM 43046 / CBS 188.64 / JCM 3121 / NBRC 102363 / NCIMB 12654 / NRRL B-3342 / UNCC 431)</name>
    <dbReference type="NCBI Taxonomy" id="512565"/>
    <lineage>
        <taxon>Bacteria</taxon>
        <taxon>Bacillati</taxon>
        <taxon>Actinomycetota</taxon>
        <taxon>Actinomycetes</taxon>
        <taxon>Micromonosporales</taxon>
        <taxon>Micromonosporaceae</taxon>
        <taxon>Actinoplanes</taxon>
    </lineage>
</organism>
<dbReference type="RefSeq" id="WP_014442199.1">
    <property type="nucleotide sequence ID" value="NC_017093.1"/>
</dbReference>
<keyword evidence="2" id="KW-1185">Reference proteome</keyword>
<accession>I0H2R7</accession>
<dbReference type="Proteomes" id="UP000007882">
    <property type="component" value="Chromosome"/>
</dbReference>
<dbReference type="KEGG" id="ams:AMIS_20840"/>
<dbReference type="HOGENOM" id="CLU_147959_0_0_11"/>
<dbReference type="OrthoDB" id="3539310at2"/>
<dbReference type="EMBL" id="AP012319">
    <property type="protein sequence ID" value="BAL87304.1"/>
    <property type="molecule type" value="Genomic_DNA"/>
</dbReference>
<evidence type="ECO:0000313" key="2">
    <source>
        <dbReference type="Proteomes" id="UP000007882"/>
    </source>
</evidence>
<gene>
    <name evidence="1" type="ordered locus">AMIS_20840</name>
</gene>
<dbReference type="STRING" id="512565.AMIS_20840"/>
<sequence>MAITASGWFTQNMVDEFDATNVGLDLTLATHKIALLSDASTPAFDTNTSWANLSANEVSGTGWAAGGVLLSAAAAGGTSTAPTLTISPAGTMMWDMNDVSVSGTTLSNAMAAVIYADALTSPTADALILLVDFITAASTSAGTFGIAWSASGVATVDWTP</sequence>